<protein>
    <submittedName>
        <fullName evidence="1">Uncharacterized protein</fullName>
    </submittedName>
</protein>
<reference evidence="1" key="1">
    <citation type="submission" date="2022-04" db="EMBL/GenBank/DDBJ databases">
        <title>A functionally conserved STORR gene fusion in Papaver species that diverged 16.8 million years ago.</title>
        <authorList>
            <person name="Catania T."/>
        </authorList>
    </citation>
    <scope>NUCLEOTIDE SEQUENCE</scope>
    <source>
        <strain evidence="1">S-188037</strain>
    </source>
</reference>
<evidence type="ECO:0000313" key="1">
    <source>
        <dbReference type="EMBL" id="KAI3905406.1"/>
    </source>
</evidence>
<dbReference type="EMBL" id="JAJJMB010010985">
    <property type="protein sequence ID" value="KAI3905406.1"/>
    <property type="molecule type" value="Genomic_DNA"/>
</dbReference>
<organism evidence="1 2">
    <name type="scientific">Papaver atlanticum</name>
    <dbReference type="NCBI Taxonomy" id="357466"/>
    <lineage>
        <taxon>Eukaryota</taxon>
        <taxon>Viridiplantae</taxon>
        <taxon>Streptophyta</taxon>
        <taxon>Embryophyta</taxon>
        <taxon>Tracheophyta</taxon>
        <taxon>Spermatophyta</taxon>
        <taxon>Magnoliopsida</taxon>
        <taxon>Ranunculales</taxon>
        <taxon>Papaveraceae</taxon>
        <taxon>Papaveroideae</taxon>
        <taxon>Papaver</taxon>
    </lineage>
</organism>
<dbReference type="Proteomes" id="UP001202328">
    <property type="component" value="Unassembled WGS sequence"/>
</dbReference>
<proteinExistence type="predicted"/>
<sequence length="120" mass="13290">MFNKEKKNSIHHQVCLHVPPLYSSTWTLGSHLNDHIKFLDVVVHMPSVITSVWIGNLSYTITVGKEAVEVIALNGGGTTSARYEPFMRTKVCKKIGSSHVVGCTRCFTLTTLNVSEGMKE</sequence>
<evidence type="ECO:0000313" key="2">
    <source>
        <dbReference type="Proteomes" id="UP001202328"/>
    </source>
</evidence>
<accession>A0AAD4SH10</accession>
<comment type="caution">
    <text evidence="1">The sequence shown here is derived from an EMBL/GenBank/DDBJ whole genome shotgun (WGS) entry which is preliminary data.</text>
</comment>
<keyword evidence="2" id="KW-1185">Reference proteome</keyword>
<dbReference type="AlphaFoldDB" id="A0AAD4SH10"/>
<name>A0AAD4SH10_9MAGN</name>
<gene>
    <name evidence="1" type="ORF">MKW98_013204</name>
</gene>